<evidence type="ECO:0000256" key="6">
    <source>
        <dbReference type="SAM" id="Phobius"/>
    </source>
</evidence>
<proteinExistence type="inferred from homology"/>
<evidence type="ECO:0000256" key="5">
    <source>
        <dbReference type="ARBA" id="ARBA00023136"/>
    </source>
</evidence>
<evidence type="ECO:0000313" key="8">
    <source>
        <dbReference type="EMBL" id="CEK86549.1"/>
    </source>
</evidence>
<dbReference type="PANTHER" id="PTHR12050:SF0">
    <property type="entry name" value="RH04491P"/>
    <property type="match status" value="1"/>
</dbReference>
<keyword evidence="4 6" id="KW-1133">Transmembrane helix</keyword>
<dbReference type="GO" id="GO:0032511">
    <property type="term" value="P:late endosome to vacuole transport via multivesicular body sorting pathway"/>
    <property type="evidence" value="ECO:0007669"/>
    <property type="project" value="TreeGrafter"/>
</dbReference>
<sequence length="95" mass="10449">MFVLFFYFLSPLPTVVAKRLSNSYDSSSSACIELCIFLTTGIVISSIGLPIVLAHVEVIKWGACALVISGNIVVFLTILGYFKVFASDDIDYSMW</sequence>
<evidence type="ECO:0008006" key="9">
    <source>
        <dbReference type="Google" id="ProtNLM"/>
    </source>
</evidence>
<dbReference type="AlphaFoldDB" id="A0A0B7AZN6"/>
<organism evidence="8">
    <name type="scientific">Arion vulgaris</name>
    <dbReference type="NCBI Taxonomy" id="1028688"/>
    <lineage>
        <taxon>Eukaryota</taxon>
        <taxon>Metazoa</taxon>
        <taxon>Spiralia</taxon>
        <taxon>Lophotrochozoa</taxon>
        <taxon>Mollusca</taxon>
        <taxon>Gastropoda</taxon>
        <taxon>Heterobranchia</taxon>
        <taxon>Euthyneura</taxon>
        <taxon>Panpulmonata</taxon>
        <taxon>Eupulmonata</taxon>
        <taxon>Stylommatophora</taxon>
        <taxon>Helicina</taxon>
        <taxon>Arionoidea</taxon>
        <taxon>Arionidae</taxon>
        <taxon>Arion</taxon>
    </lineage>
</organism>
<reference evidence="8" key="1">
    <citation type="submission" date="2014-12" db="EMBL/GenBank/DDBJ databases">
        <title>Insight into the proteome of Arion vulgaris.</title>
        <authorList>
            <person name="Aradska J."/>
            <person name="Bulat T."/>
            <person name="Smidak R."/>
            <person name="Sarate P."/>
            <person name="Gangsoo J."/>
            <person name="Sialana F."/>
            <person name="Bilban M."/>
            <person name="Lubec G."/>
        </authorList>
    </citation>
    <scope>NUCLEOTIDE SEQUENCE</scope>
    <source>
        <tissue evidence="8">Skin</tissue>
    </source>
</reference>
<comment type="subcellular location">
    <subcellularLocation>
        <location evidence="1">Membrane</location>
        <topology evidence="1">Multi-pass membrane protein</topology>
    </subcellularLocation>
</comment>
<dbReference type="InterPro" id="IPR007262">
    <property type="entry name" value="Vps55/LEPROT"/>
</dbReference>
<accession>A0A0B7AZN6</accession>
<feature type="signal peptide" evidence="7">
    <location>
        <begin position="1"/>
        <end position="17"/>
    </location>
</feature>
<dbReference type="GO" id="GO:0016020">
    <property type="term" value="C:membrane"/>
    <property type="evidence" value="ECO:0007669"/>
    <property type="project" value="UniProtKB-SubCell"/>
</dbReference>
<evidence type="ECO:0000256" key="7">
    <source>
        <dbReference type="SAM" id="SignalP"/>
    </source>
</evidence>
<keyword evidence="5 6" id="KW-0472">Membrane</keyword>
<feature type="chain" id="PRO_5002113295" description="Leptin receptor overlapping transcript-like 1" evidence="7">
    <location>
        <begin position="18"/>
        <end position="95"/>
    </location>
</feature>
<dbReference type="EMBL" id="HACG01039684">
    <property type="protein sequence ID" value="CEK86549.1"/>
    <property type="molecule type" value="Transcribed_RNA"/>
</dbReference>
<keyword evidence="7" id="KW-0732">Signal</keyword>
<keyword evidence="3 6" id="KW-0812">Transmembrane</keyword>
<dbReference type="Pfam" id="PF04133">
    <property type="entry name" value="Vps55"/>
    <property type="match status" value="1"/>
</dbReference>
<feature type="transmembrane region" description="Helical" evidence="6">
    <location>
        <begin position="61"/>
        <end position="82"/>
    </location>
</feature>
<dbReference type="GO" id="GO:0005768">
    <property type="term" value="C:endosome"/>
    <property type="evidence" value="ECO:0007669"/>
    <property type="project" value="TreeGrafter"/>
</dbReference>
<dbReference type="PANTHER" id="PTHR12050">
    <property type="entry name" value="LEPTIN RECEPTOR-RELATED"/>
    <property type="match status" value="1"/>
</dbReference>
<feature type="transmembrane region" description="Helical" evidence="6">
    <location>
        <begin position="27"/>
        <end position="54"/>
    </location>
</feature>
<evidence type="ECO:0000256" key="3">
    <source>
        <dbReference type="ARBA" id="ARBA00022692"/>
    </source>
</evidence>
<comment type="similarity">
    <text evidence="2">Belongs to the OB-RGRP/VPS55 family.</text>
</comment>
<protein>
    <recommendedName>
        <fullName evidence="9">Leptin receptor overlapping transcript-like 1</fullName>
    </recommendedName>
</protein>
<evidence type="ECO:0000256" key="2">
    <source>
        <dbReference type="ARBA" id="ARBA00005645"/>
    </source>
</evidence>
<gene>
    <name evidence="8" type="primary">ORF154387</name>
</gene>
<evidence type="ECO:0000256" key="4">
    <source>
        <dbReference type="ARBA" id="ARBA00022989"/>
    </source>
</evidence>
<name>A0A0B7AZN6_9EUPU</name>
<evidence type="ECO:0000256" key="1">
    <source>
        <dbReference type="ARBA" id="ARBA00004141"/>
    </source>
</evidence>